<proteinExistence type="predicted"/>
<name>A0A9P9R893_FUSRE</name>
<comment type="caution">
    <text evidence="2">The sequence shown here is derived from an EMBL/GenBank/DDBJ whole genome shotgun (WGS) entry which is preliminary data.</text>
</comment>
<keyword evidence="3" id="KW-1185">Reference proteome</keyword>
<dbReference type="RefSeq" id="XP_046056220.1">
    <property type="nucleotide sequence ID" value="XM_046191135.1"/>
</dbReference>
<dbReference type="Proteomes" id="UP000720189">
    <property type="component" value="Unassembled WGS sequence"/>
</dbReference>
<evidence type="ECO:0000313" key="3">
    <source>
        <dbReference type="Proteomes" id="UP000720189"/>
    </source>
</evidence>
<keyword evidence="1" id="KW-0812">Transmembrane</keyword>
<protein>
    <submittedName>
        <fullName evidence="2">Uncharacterized protein</fullName>
    </submittedName>
</protein>
<keyword evidence="1" id="KW-0472">Membrane</keyword>
<feature type="transmembrane region" description="Helical" evidence="1">
    <location>
        <begin position="12"/>
        <end position="30"/>
    </location>
</feature>
<organism evidence="2 3">
    <name type="scientific">Fusarium redolens</name>
    <dbReference type="NCBI Taxonomy" id="48865"/>
    <lineage>
        <taxon>Eukaryota</taxon>
        <taxon>Fungi</taxon>
        <taxon>Dikarya</taxon>
        <taxon>Ascomycota</taxon>
        <taxon>Pezizomycotina</taxon>
        <taxon>Sordariomycetes</taxon>
        <taxon>Hypocreomycetidae</taxon>
        <taxon>Hypocreales</taxon>
        <taxon>Nectriaceae</taxon>
        <taxon>Fusarium</taxon>
        <taxon>Fusarium redolens species complex</taxon>
    </lineage>
</organism>
<dbReference type="AlphaFoldDB" id="A0A9P9R893"/>
<evidence type="ECO:0000313" key="2">
    <source>
        <dbReference type="EMBL" id="KAH7269452.1"/>
    </source>
</evidence>
<accession>A0A9P9R893</accession>
<dbReference type="GeneID" id="70221089"/>
<sequence>MINAVTCLREPNVLCAAARICIVVIMVVIFDHTFATVVSMEVFIVRGLRCCILSLQSCLGCQRRNLSWRTIWANSGSSYNRIERSYKVERRK</sequence>
<reference evidence="2" key="1">
    <citation type="journal article" date="2021" name="Nat. Commun.">
        <title>Genetic determinants of endophytism in the Arabidopsis root mycobiome.</title>
        <authorList>
            <person name="Mesny F."/>
            <person name="Miyauchi S."/>
            <person name="Thiergart T."/>
            <person name="Pickel B."/>
            <person name="Atanasova L."/>
            <person name="Karlsson M."/>
            <person name="Huettel B."/>
            <person name="Barry K.W."/>
            <person name="Haridas S."/>
            <person name="Chen C."/>
            <person name="Bauer D."/>
            <person name="Andreopoulos W."/>
            <person name="Pangilinan J."/>
            <person name="LaButti K."/>
            <person name="Riley R."/>
            <person name="Lipzen A."/>
            <person name="Clum A."/>
            <person name="Drula E."/>
            <person name="Henrissat B."/>
            <person name="Kohler A."/>
            <person name="Grigoriev I.V."/>
            <person name="Martin F.M."/>
            <person name="Hacquard S."/>
        </authorList>
    </citation>
    <scope>NUCLEOTIDE SEQUENCE</scope>
    <source>
        <strain evidence="2">MPI-CAGE-AT-0023</strain>
    </source>
</reference>
<evidence type="ECO:0000256" key="1">
    <source>
        <dbReference type="SAM" id="Phobius"/>
    </source>
</evidence>
<dbReference type="EMBL" id="JAGMUX010000001">
    <property type="protein sequence ID" value="KAH7269452.1"/>
    <property type="molecule type" value="Genomic_DNA"/>
</dbReference>
<gene>
    <name evidence="2" type="ORF">BKA55DRAFT_548628</name>
</gene>
<keyword evidence="1" id="KW-1133">Transmembrane helix</keyword>